<dbReference type="Proteomes" id="UP000075243">
    <property type="component" value="Chromosome 10"/>
</dbReference>
<proteinExistence type="predicted"/>
<keyword evidence="2" id="KW-1185">Reference proteome</keyword>
<sequence length="68" mass="7826">MTFDSSSLPPPPIFVGENHHLWLSESPKDFTDKLLKVVIFSLKENKEFSKISIVELVNVLQVTKQRRS</sequence>
<reference evidence="1 2" key="1">
    <citation type="journal article" date="2012" name="Nat. Biotechnol.">
        <title>Draft genome sequence of pigeonpea (Cajanus cajan), an orphan legume crop of resource-poor farmers.</title>
        <authorList>
            <person name="Varshney R.K."/>
            <person name="Chen W."/>
            <person name="Li Y."/>
            <person name="Bharti A.K."/>
            <person name="Saxena R.K."/>
            <person name="Schlueter J.A."/>
            <person name="Donoghue M.T."/>
            <person name="Azam S."/>
            <person name="Fan G."/>
            <person name="Whaley A.M."/>
            <person name="Farmer A.D."/>
            <person name="Sheridan J."/>
            <person name="Iwata A."/>
            <person name="Tuteja R."/>
            <person name="Penmetsa R.V."/>
            <person name="Wu W."/>
            <person name="Upadhyaya H.D."/>
            <person name="Yang S.P."/>
            <person name="Shah T."/>
            <person name="Saxena K.B."/>
            <person name="Michael T."/>
            <person name="McCombie W.R."/>
            <person name="Yang B."/>
            <person name="Zhang G."/>
            <person name="Yang H."/>
            <person name="Wang J."/>
            <person name="Spillane C."/>
            <person name="Cook D.R."/>
            <person name="May G.D."/>
            <person name="Xu X."/>
            <person name="Jackson S.A."/>
        </authorList>
    </citation>
    <scope>NUCLEOTIDE SEQUENCE [LARGE SCALE GENOMIC DNA]</scope>
    <source>
        <strain evidence="2">cv. Asha</strain>
    </source>
</reference>
<gene>
    <name evidence="1" type="ORF">KK1_014432</name>
</gene>
<protein>
    <submittedName>
        <fullName evidence="1">Uncharacterized protein</fullName>
    </submittedName>
</protein>
<organism evidence="1 2">
    <name type="scientific">Cajanus cajan</name>
    <name type="common">Pigeon pea</name>
    <name type="synonym">Cajanus indicus</name>
    <dbReference type="NCBI Taxonomy" id="3821"/>
    <lineage>
        <taxon>Eukaryota</taxon>
        <taxon>Viridiplantae</taxon>
        <taxon>Streptophyta</taxon>
        <taxon>Embryophyta</taxon>
        <taxon>Tracheophyta</taxon>
        <taxon>Spermatophyta</taxon>
        <taxon>Magnoliopsida</taxon>
        <taxon>eudicotyledons</taxon>
        <taxon>Gunneridae</taxon>
        <taxon>Pentapetalae</taxon>
        <taxon>rosids</taxon>
        <taxon>fabids</taxon>
        <taxon>Fabales</taxon>
        <taxon>Fabaceae</taxon>
        <taxon>Papilionoideae</taxon>
        <taxon>50 kb inversion clade</taxon>
        <taxon>NPAAA clade</taxon>
        <taxon>indigoferoid/millettioid clade</taxon>
        <taxon>Phaseoleae</taxon>
        <taxon>Cajanus</taxon>
    </lineage>
</organism>
<name>A0A151SW42_CAJCA</name>
<accession>A0A151SW42</accession>
<evidence type="ECO:0000313" key="2">
    <source>
        <dbReference type="Proteomes" id="UP000075243"/>
    </source>
</evidence>
<dbReference type="EMBL" id="CM003612">
    <property type="protein sequence ID" value="KYP59007.1"/>
    <property type="molecule type" value="Genomic_DNA"/>
</dbReference>
<dbReference type="Gramene" id="C.cajan_14009.t">
    <property type="protein sequence ID" value="C.cajan_14009.t"/>
    <property type="gene ID" value="C.cajan_14009"/>
</dbReference>
<dbReference type="AlphaFoldDB" id="A0A151SW42"/>
<evidence type="ECO:0000313" key="1">
    <source>
        <dbReference type="EMBL" id="KYP59007.1"/>
    </source>
</evidence>